<proteinExistence type="predicted"/>
<evidence type="ECO:0000256" key="1">
    <source>
        <dbReference type="SAM" id="Phobius"/>
    </source>
</evidence>
<dbReference type="Proteomes" id="UP000177152">
    <property type="component" value="Unassembled WGS sequence"/>
</dbReference>
<reference evidence="2 3" key="1">
    <citation type="journal article" date="2016" name="Nat. Commun.">
        <title>Thousands of microbial genomes shed light on interconnected biogeochemical processes in an aquifer system.</title>
        <authorList>
            <person name="Anantharaman K."/>
            <person name="Brown C.T."/>
            <person name="Hug L.A."/>
            <person name="Sharon I."/>
            <person name="Castelle C.J."/>
            <person name="Probst A.J."/>
            <person name="Thomas B.C."/>
            <person name="Singh A."/>
            <person name="Wilkins M.J."/>
            <person name="Karaoz U."/>
            <person name="Brodie E.L."/>
            <person name="Williams K.H."/>
            <person name="Hubbard S.S."/>
            <person name="Banfield J.F."/>
        </authorList>
    </citation>
    <scope>NUCLEOTIDE SEQUENCE [LARGE SCALE GENOMIC DNA]</scope>
</reference>
<comment type="caution">
    <text evidence="2">The sequence shown here is derived from an EMBL/GenBank/DDBJ whole genome shotgun (WGS) entry which is preliminary data.</text>
</comment>
<name>A0A1G2K8L3_9BACT</name>
<organism evidence="2 3">
    <name type="scientific">Candidatus Sungbacteria bacterium RIFCSPHIGHO2_01_FULL_47_32</name>
    <dbReference type="NCBI Taxonomy" id="1802264"/>
    <lineage>
        <taxon>Bacteria</taxon>
        <taxon>Candidatus Sungiibacteriota</taxon>
    </lineage>
</organism>
<accession>A0A1G2K8L3</accession>
<feature type="transmembrane region" description="Helical" evidence="1">
    <location>
        <begin position="53"/>
        <end position="74"/>
    </location>
</feature>
<keyword evidence="1" id="KW-0812">Transmembrane</keyword>
<protein>
    <submittedName>
        <fullName evidence="2">Uncharacterized protein</fullName>
    </submittedName>
</protein>
<dbReference type="AlphaFoldDB" id="A0A1G2K8L3"/>
<keyword evidence="1" id="KW-0472">Membrane</keyword>
<feature type="transmembrane region" description="Helical" evidence="1">
    <location>
        <begin position="112"/>
        <end position="131"/>
    </location>
</feature>
<keyword evidence="1" id="KW-1133">Transmembrane helix</keyword>
<gene>
    <name evidence="2" type="ORF">A2633_00565</name>
</gene>
<dbReference type="EMBL" id="MHQC01000005">
    <property type="protein sequence ID" value="OGZ95772.1"/>
    <property type="molecule type" value="Genomic_DNA"/>
</dbReference>
<evidence type="ECO:0000313" key="3">
    <source>
        <dbReference type="Proteomes" id="UP000177152"/>
    </source>
</evidence>
<sequence>MHQNASLFRISTITSKSIQSFYGRPPEPSKGLFSRIMARIRAERDLLMLKRRVAFFCVAMAGFCAAIVPVFGLMRSELARSSFGNLLSLLYSDPDFVIDFWGDYGLSLLESLPTASIAAFFATVFVFLGLLKLMMRDTESIFSYSKFLKNV</sequence>
<evidence type="ECO:0000313" key="2">
    <source>
        <dbReference type="EMBL" id="OGZ95772.1"/>
    </source>
</evidence>